<dbReference type="InterPro" id="IPR050228">
    <property type="entry name" value="Carboxylesterase_BioH"/>
</dbReference>
<organism evidence="2 3">
    <name type="scientific">Phytophthora cactorum</name>
    <dbReference type="NCBI Taxonomy" id="29920"/>
    <lineage>
        <taxon>Eukaryota</taxon>
        <taxon>Sar</taxon>
        <taxon>Stramenopiles</taxon>
        <taxon>Oomycota</taxon>
        <taxon>Peronosporomycetes</taxon>
        <taxon>Peronosporales</taxon>
        <taxon>Peronosporaceae</taxon>
        <taxon>Phytophthora</taxon>
    </lineage>
</organism>
<dbReference type="Pfam" id="PF12697">
    <property type="entry name" value="Abhydrolase_6"/>
    <property type="match status" value="2"/>
</dbReference>
<evidence type="ECO:0000313" key="3">
    <source>
        <dbReference type="Proteomes" id="UP000688947"/>
    </source>
</evidence>
<accession>A0A8T1UII4</accession>
<proteinExistence type="predicted"/>
<evidence type="ECO:0000313" key="2">
    <source>
        <dbReference type="EMBL" id="KAG6963006.1"/>
    </source>
</evidence>
<name>A0A8T1UII4_9STRA</name>
<dbReference type="EMBL" id="JAENGZ010000286">
    <property type="protein sequence ID" value="KAG6963006.1"/>
    <property type="molecule type" value="Genomic_DNA"/>
</dbReference>
<dbReference type="PANTHER" id="PTHR43194:SF2">
    <property type="entry name" value="PEROXISOMAL MEMBRANE PROTEIN LPX1"/>
    <property type="match status" value="1"/>
</dbReference>
<feature type="domain" description="AB hydrolase-1" evidence="1">
    <location>
        <begin position="254"/>
        <end position="531"/>
    </location>
</feature>
<dbReference type="PANTHER" id="PTHR43194">
    <property type="entry name" value="HYDROLASE ALPHA/BETA FOLD FAMILY"/>
    <property type="match status" value="1"/>
</dbReference>
<protein>
    <recommendedName>
        <fullName evidence="1">AB hydrolase-1 domain-containing protein</fullName>
    </recommendedName>
</protein>
<dbReference type="VEuPathDB" id="FungiDB:PC110_g10956"/>
<gene>
    <name evidence="2" type="ORF">JG687_00006815</name>
</gene>
<dbReference type="VEuPathDB" id="FungiDB:PC110_g10950"/>
<evidence type="ECO:0000259" key="1">
    <source>
        <dbReference type="Pfam" id="PF12697"/>
    </source>
</evidence>
<reference evidence="2" key="1">
    <citation type="submission" date="2021-01" db="EMBL/GenBank/DDBJ databases">
        <title>Phytophthora aleatoria, a newly-described species from Pinus radiata is distinct from Phytophthora cactorum isolates based on comparative genomics.</title>
        <authorList>
            <person name="Mcdougal R."/>
            <person name="Panda P."/>
            <person name="Williams N."/>
            <person name="Studholme D.J."/>
        </authorList>
    </citation>
    <scope>NUCLEOTIDE SEQUENCE</scope>
    <source>
        <strain evidence="2">NZFS 3830</strain>
    </source>
</reference>
<dbReference type="AlphaFoldDB" id="A0A8T1UII4"/>
<sequence length="555" mass="61392">MGASPMLLFAHGAGFCKEIWAPIIRRMQQSALLQHTVGVDFVNVDLPFHGSNRDNSVVAHVDEKGPHVTHPANNAIALASAALVQKAQQYGSAGRPVIGIGHSMGAAALWKAEISSPGMFKGLVLFEPIYGPPTPTGPNRPYNFMAEVTLKREWKWPSREAAISFFENWKSFLSWDRESLSCWMQGAIVPDETDDGAVVLACHPTVEAGSSTRMYRQEIFEGIASRHPNIFKMHAPMVGKSHLMVLEDPEGSTLLFAHATGFCKQVWDPVIRRLKLSPLLQDAVDQYVTYDQPYHGVNRDNSVLGQVYYKNDDPTAPRVSHPMNKWPEISADAAWAQVQKLQSTGTESRPLIGIGHSMGAAALWATEAKHPGTFDGLILFEPIYGEVDAEFDKKADFLVSLTLAREKKWPSMEAAIAHFENWNNFSTWDREMLASWIEGAVVFDEEQQAAVLSCDPVIEASVYAGSRLVLTESELAAPRCPVTFHSGDRTKLFDRSVFDSFVAVHPNIYTNHAPLPKTSHLMVFEDPEAATNAILSDLNDLSPFQTGFQPLESHL</sequence>
<dbReference type="Proteomes" id="UP000688947">
    <property type="component" value="Unassembled WGS sequence"/>
</dbReference>
<feature type="domain" description="AB hydrolase-1" evidence="1">
    <location>
        <begin position="7"/>
        <end position="249"/>
    </location>
</feature>
<dbReference type="InterPro" id="IPR000073">
    <property type="entry name" value="AB_hydrolase_1"/>
</dbReference>
<dbReference type="OrthoDB" id="94039at2759"/>
<comment type="caution">
    <text evidence="2">The sequence shown here is derived from an EMBL/GenBank/DDBJ whole genome shotgun (WGS) entry which is preliminary data.</text>
</comment>